<dbReference type="EMBL" id="CP003537">
    <property type="protein sequence ID" value="AGH96241.1"/>
    <property type="molecule type" value="Genomic_DNA"/>
</dbReference>
<dbReference type="PATRIC" id="fig|1184267.3.peg.2050"/>
<feature type="transmembrane region" description="Helical" evidence="1">
    <location>
        <begin position="32"/>
        <end position="54"/>
    </location>
</feature>
<feature type="transmembrane region" description="Helical" evidence="1">
    <location>
        <begin position="209"/>
        <end position="229"/>
    </location>
</feature>
<organism evidence="2 3">
    <name type="scientific">Pseudobdellovibrio exovorus JSS</name>
    <dbReference type="NCBI Taxonomy" id="1184267"/>
    <lineage>
        <taxon>Bacteria</taxon>
        <taxon>Pseudomonadati</taxon>
        <taxon>Bdellovibrionota</taxon>
        <taxon>Bdellovibrionia</taxon>
        <taxon>Bdellovibrionales</taxon>
        <taxon>Pseudobdellovibrionaceae</taxon>
        <taxon>Pseudobdellovibrio</taxon>
    </lineage>
</organism>
<dbReference type="eggNOG" id="COG3694">
    <property type="taxonomic scope" value="Bacteria"/>
</dbReference>
<dbReference type="Pfam" id="PF06182">
    <property type="entry name" value="ABC2_membrane_6"/>
    <property type="match status" value="1"/>
</dbReference>
<dbReference type="HOGENOM" id="CLU_071040_0_0_7"/>
<gene>
    <name evidence="2" type="ORF">A11Q_2025</name>
</gene>
<feature type="transmembrane region" description="Helical" evidence="1">
    <location>
        <begin position="151"/>
        <end position="172"/>
    </location>
</feature>
<keyword evidence="1" id="KW-0812">Transmembrane</keyword>
<dbReference type="Proteomes" id="UP000012040">
    <property type="component" value="Chromosome"/>
</dbReference>
<dbReference type="RefSeq" id="WP_015470731.1">
    <property type="nucleotide sequence ID" value="NC_020813.1"/>
</dbReference>
<accession>M4VDX5</accession>
<dbReference type="KEGG" id="bex:A11Q_2025"/>
<keyword evidence="3" id="KW-1185">Reference proteome</keyword>
<name>M4VDX5_9BACT</name>
<dbReference type="PANTHER" id="PTHR36833:SF2">
    <property type="entry name" value="SLR0610 PROTEIN"/>
    <property type="match status" value="1"/>
</dbReference>
<feature type="transmembrane region" description="Helical" evidence="1">
    <location>
        <begin position="66"/>
        <end position="85"/>
    </location>
</feature>
<feature type="transmembrane region" description="Helical" evidence="1">
    <location>
        <begin position="121"/>
        <end position="139"/>
    </location>
</feature>
<evidence type="ECO:0000256" key="1">
    <source>
        <dbReference type="SAM" id="Phobius"/>
    </source>
</evidence>
<keyword evidence="1" id="KW-0472">Membrane</keyword>
<evidence type="ECO:0000313" key="2">
    <source>
        <dbReference type="EMBL" id="AGH96241.1"/>
    </source>
</evidence>
<dbReference type="STRING" id="1184267.A11Q_2025"/>
<dbReference type="OrthoDB" id="5291114at2"/>
<feature type="transmembrane region" description="Helical" evidence="1">
    <location>
        <begin position="235"/>
        <end position="251"/>
    </location>
</feature>
<evidence type="ECO:0000313" key="3">
    <source>
        <dbReference type="Proteomes" id="UP000012040"/>
    </source>
</evidence>
<reference evidence="2 3" key="1">
    <citation type="journal article" date="2013" name="ISME J.">
        <title>By their genes ye shall know them: genomic signatures of predatory bacteria.</title>
        <authorList>
            <person name="Pasternak Z."/>
            <person name="Pietrokovski S."/>
            <person name="Rotem O."/>
            <person name="Gophna U."/>
            <person name="Lurie-Weinberger M.N."/>
            <person name="Jurkevitch E."/>
        </authorList>
    </citation>
    <scope>NUCLEOTIDE SEQUENCE [LARGE SCALE GENOMIC DNA]</scope>
    <source>
        <strain evidence="2 3">JSS</strain>
    </source>
</reference>
<proteinExistence type="predicted"/>
<sequence>MELMQKLKKYLTIYKAFFKASFVADLEYRLNFVILVIGEFIWYSSQLISFEVLYRHTEIIGDWNVHQMRVFIFLVLFVDSIYMILWDPNFSTFTDNVRKGTLDLLLMKPVNAMFMLSSQRISVSHIPCLFVTFGGLIWALAQLPDFNWLKLLWLILLIPSGLSVIFCGRFALNSTSIIFTRADFLQYIWYSLFRLGLRPDAIYSGFLRIILIFVVPFAMVASIPARVLLEPVQPWMLVWGFILPFILFYLLKKYWVYCLKYYSSASS</sequence>
<evidence type="ECO:0008006" key="4">
    <source>
        <dbReference type="Google" id="ProtNLM"/>
    </source>
</evidence>
<dbReference type="InterPro" id="IPR010390">
    <property type="entry name" value="ABC-2_transporter-like"/>
</dbReference>
<dbReference type="PANTHER" id="PTHR36833">
    <property type="entry name" value="SLR0610 PROTEIN-RELATED"/>
    <property type="match status" value="1"/>
</dbReference>
<protein>
    <recommendedName>
        <fullName evidence="4">ABC transporter permease</fullName>
    </recommendedName>
</protein>
<dbReference type="AlphaFoldDB" id="M4VDX5"/>
<keyword evidence="1" id="KW-1133">Transmembrane helix</keyword>